<dbReference type="Pfam" id="PF05187">
    <property type="entry name" value="Fer4_ETF_QO"/>
    <property type="match status" value="1"/>
</dbReference>
<accession>A0EHC6</accession>
<evidence type="ECO:0000313" key="8">
    <source>
        <dbReference type="EMBL" id="CAK94717.1"/>
    </source>
</evidence>
<evidence type="ECO:0000259" key="7">
    <source>
        <dbReference type="Pfam" id="PF05187"/>
    </source>
</evidence>
<keyword evidence="6" id="KW-0830">Ubiquinone</keyword>
<dbReference type="EMBL" id="CT868679">
    <property type="protein sequence ID" value="CAK94717.1"/>
    <property type="molecule type" value="Genomic_DNA"/>
</dbReference>
<dbReference type="Proteomes" id="UP000000600">
    <property type="component" value="Unassembled WGS sequence"/>
</dbReference>
<dbReference type="GO" id="GO:0046872">
    <property type="term" value="F:metal ion binding"/>
    <property type="evidence" value="ECO:0007669"/>
    <property type="project" value="UniProtKB-KW"/>
</dbReference>
<evidence type="ECO:0000256" key="5">
    <source>
        <dbReference type="ARBA" id="ARBA00023014"/>
    </source>
</evidence>
<evidence type="ECO:0000256" key="4">
    <source>
        <dbReference type="ARBA" id="ARBA00023004"/>
    </source>
</evidence>
<dbReference type="GO" id="GO:0004174">
    <property type="term" value="F:electron-transferring-flavoprotein dehydrogenase activity"/>
    <property type="evidence" value="ECO:0007669"/>
    <property type="project" value="UniProtKB-UniRule"/>
</dbReference>
<comment type="cofactor">
    <cofactor evidence="6">
        <name>FAD</name>
        <dbReference type="ChEBI" id="CHEBI:57692"/>
    </cofactor>
</comment>
<evidence type="ECO:0000256" key="2">
    <source>
        <dbReference type="ARBA" id="ARBA00022723"/>
    </source>
</evidence>
<dbReference type="KEGG" id="ptm:GSPATT00027041001"/>
<evidence type="ECO:0000313" key="9">
    <source>
        <dbReference type="Proteomes" id="UP000000600"/>
    </source>
</evidence>
<keyword evidence="1 6" id="KW-0813">Transport</keyword>
<keyword evidence="6" id="KW-0560">Oxidoreductase</keyword>
<keyword evidence="2 6" id="KW-0479">Metal-binding</keyword>
<comment type="catalytic activity">
    <reaction evidence="6">
        <text>a ubiquinone + reduced [electron-transfer flavoprotein] = a ubiquinol + oxidized [electron-transfer flavoprotein] + H(+)</text>
        <dbReference type="Rhea" id="RHEA:24052"/>
        <dbReference type="Rhea" id="RHEA-COMP:9565"/>
        <dbReference type="Rhea" id="RHEA-COMP:9566"/>
        <dbReference type="Rhea" id="RHEA-COMP:10685"/>
        <dbReference type="Rhea" id="RHEA-COMP:10686"/>
        <dbReference type="ChEBI" id="CHEBI:15378"/>
        <dbReference type="ChEBI" id="CHEBI:16389"/>
        <dbReference type="ChEBI" id="CHEBI:17976"/>
        <dbReference type="ChEBI" id="CHEBI:57692"/>
        <dbReference type="ChEBI" id="CHEBI:58307"/>
        <dbReference type="EC" id="1.5.5.1"/>
    </reaction>
</comment>
<keyword evidence="5 6" id="KW-0411">Iron-sulfur</keyword>
<dbReference type="PANTHER" id="PTHR10617:SF107">
    <property type="entry name" value="ELECTRON TRANSFER FLAVOPROTEIN-UBIQUINONE OXIDOREDUCTASE, MITOCHONDRIAL"/>
    <property type="match status" value="1"/>
</dbReference>
<keyword evidence="6" id="KW-0285">Flavoprotein</keyword>
<dbReference type="AlphaFoldDB" id="A0EHC6"/>
<dbReference type="EC" id="1.5.5.1" evidence="6"/>
<sequence>MMVRFCPAKVYEFIDKNEGKKLQINAQNCLHCKTYYIKIPKDYIRWTVPEAGGGLNQQSTQIVFSCGM</sequence>
<protein>
    <recommendedName>
        <fullName evidence="6">Electron transfer flavoprotein-ubiquinone oxidoreductase</fullName>
        <shortName evidence="6">ETF-QO</shortName>
        <ecNumber evidence="6">1.5.5.1</ecNumber>
    </recommendedName>
</protein>
<keyword evidence="4 6" id="KW-0408">Iron</keyword>
<dbReference type="PANTHER" id="PTHR10617">
    <property type="entry name" value="ELECTRON TRANSFER FLAVOPROTEIN-UBIQUINONE OXIDOREDUCTASE"/>
    <property type="match status" value="1"/>
</dbReference>
<dbReference type="OrthoDB" id="437331at2759"/>
<dbReference type="STRING" id="5888.A0EHC6"/>
<keyword evidence="3 6" id="KW-0249">Electron transport</keyword>
<dbReference type="InterPro" id="IPR007859">
    <property type="entry name" value="ETF-QO/FixX_C"/>
</dbReference>
<reference evidence="8 9" key="1">
    <citation type="journal article" date="2006" name="Nature">
        <title>Global trends of whole-genome duplications revealed by the ciliate Paramecium tetraurelia.</title>
        <authorList>
            <consortium name="Genoscope"/>
            <person name="Aury J.-M."/>
            <person name="Jaillon O."/>
            <person name="Duret L."/>
            <person name="Noel B."/>
            <person name="Jubin C."/>
            <person name="Porcel B.M."/>
            <person name="Segurens B."/>
            <person name="Daubin V."/>
            <person name="Anthouard V."/>
            <person name="Aiach N."/>
            <person name="Arnaiz O."/>
            <person name="Billaut A."/>
            <person name="Beisson J."/>
            <person name="Blanc I."/>
            <person name="Bouhouche K."/>
            <person name="Camara F."/>
            <person name="Duharcourt S."/>
            <person name="Guigo R."/>
            <person name="Gogendeau D."/>
            <person name="Katinka M."/>
            <person name="Keller A.-M."/>
            <person name="Kissmehl R."/>
            <person name="Klotz C."/>
            <person name="Koll F."/>
            <person name="Le Moue A."/>
            <person name="Lepere C."/>
            <person name="Malinsky S."/>
            <person name="Nowacki M."/>
            <person name="Nowak J.K."/>
            <person name="Plattner H."/>
            <person name="Poulain J."/>
            <person name="Ruiz F."/>
            <person name="Serrano V."/>
            <person name="Zagulski M."/>
            <person name="Dessen P."/>
            <person name="Betermier M."/>
            <person name="Weissenbach J."/>
            <person name="Scarpelli C."/>
            <person name="Schachter V."/>
            <person name="Sperling L."/>
            <person name="Meyer E."/>
            <person name="Cohen J."/>
            <person name="Wincker P."/>
        </authorList>
    </citation>
    <scope>NUCLEOTIDE SEQUENCE [LARGE SCALE GENOMIC DNA]</scope>
    <source>
        <strain evidence="8 9">Stock d4-2</strain>
    </source>
</reference>
<dbReference type="InterPro" id="IPR040156">
    <property type="entry name" value="ETF-QO"/>
</dbReference>
<dbReference type="Gene3D" id="3.30.70.20">
    <property type="match status" value="1"/>
</dbReference>
<evidence type="ECO:0000256" key="3">
    <source>
        <dbReference type="ARBA" id="ARBA00022982"/>
    </source>
</evidence>
<evidence type="ECO:0000256" key="6">
    <source>
        <dbReference type="RuleBase" id="RU366068"/>
    </source>
</evidence>
<comment type="cofactor">
    <cofactor evidence="6">
        <name>[4Fe-4S] cluster</name>
        <dbReference type="ChEBI" id="CHEBI:49883"/>
    </cofactor>
    <text evidence="6">Binds 1 [4Fe-4S] cluster.</text>
</comment>
<dbReference type="RefSeq" id="XP_001462090.1">
    <property type="nucleotide sequence ID" value="XM_001462053.1"/>
</dbReference>
<dbReference type="HOGENOM" id="CLU_177502_0_0_1"/>
<dbReference type="eggNOG" id="KOG2415">
    <property type="taxonomic scope" value="Eukaryota"/>
</dbReference>
<dbReference type="InParanoid" id="A0EHC6"/>
<dbReference type="GeneID" id="5047875"/>
<organism evidence="8 9">
    <name type="scientific">Paramecium tetraurelia</name>
    <dbReference type="NCBI Taxonomy" id="5888"/>
    <lineage>
        <taxon>Eukaryota</taxon>
        <taxon>Sar</taxon>
        <taxon>Alveolata</taxon>
        <taxon>Ciliophora</taxon>
        <taxon>Intramacronucleata</taxon>
        <taxon>Oligohymenophorea</taxon>
        <taxon>Peniculida</taxon>
        <taxon>Parameciidae</taxon>
        <taxon>Paramecium</taxon>
    </lineage>
</organism>
<gene>
    <name evidence="8" type="ORF">GSPATT00027041001</name>
</gene>
<dbReference type="SUPFAM" id="SSF54862">
    <property type="entry name" value="4Fe-4S ferredoxins"/>
    <property type="match status" value="1"/>
</dbReference>
<keyword evidence="9" id="KW-1185">Reference proteome</keyword>
<feature type="domain" description="ETF-QO/FixX C-terminal" evidence="7">
    <location>
        <begin position="3"/>
        <end position="56"/>
    </location>
</feature>
<keyword evidence="6" id="KW-0274">FAD</keyword>
<evidence type="ECO:0000256" key="1">
    <source>
        <dbReference type="ARBA" id="ARBA00022448"/>
    </source>
</evidence>
<name>A0EHC6_PARTE</name>
<dbReference type="GO" id="GO:0051539">
    <property type="term" value="F:4 iron, 4 sulfur cluster binding"/>
    <property type="evidence" value="ECO:0007669"/>
    <property type="project" value="UniProtKB-UniRule"/>
</dbReference>
<comment type="function">
    <text evidence="6">Accepts electrons from ETF and reduces ubiquinone.</text>
</comment>
<proteinExistence type="predicted"/>